<dbReference type="Pfam" id="PF02748">
    <property type="entry name" value="PyrI_C"/>
    <property type="match status" value="1"/>
</dbReference>
<dbReference type="InterPro" id="IPR020542">
    <property type="entry name" value="Asp_carbamoyltrfase_reg_C"/>
</dbReference>
<keyword evidence="3" id="KW-0665">Pyrimidine biosynthesis</keyword>
<dbReference type="PANTHER" id="PTHR35805">
    <property type="entry name" value="ASPARTATE CARBAMOYLTRANSFERASE REGULATORY CHAIN"/>
    <property type="match status" value="1"/>
</dbReference>
<evidence type="ECO:0000256" key="1">
    <source>
        <dbReference type="ARBA" id="ARBA00022723"/>
    </source>
</evidence>
<dbReference type="STRING" id="796943.HMPREF9625_01703"/>
<dbReference type="InterPro" id="IPR036793">
    <property type="entry name" value="Asp_carbatrfase_reg_N_sf"/>
</dbReference>
<dbReference type="InterPro" id="IPR036792">
    <property type="entry name" value="Asp_carbatrfase_reg_C_sf"/>
</dbReference>
<dbReference type="InterPro" id="IPR002801">
    <property type="entry name" value="Asp_carbamoylTrfase_reg"/>
</dbReference>
<keyword evidence="7" id="KW-1185">Reference proteome</keyword>
<evidence type="ECO:0000259" key="5">
    <source>
        <dbReference type="Pfam" id="PF02748"/>
    </source>
</evidence>
<dbReference type="AlphaFoldDB" id="G9WQS0"/>
<feature type="domain" description="Aspartate carbamoyltransferase regulatory subunit C-terminal" evidence="5">
    <location>
        <begin position="95"/>
        <end position="141"/>
    </location>
</feature>
<evidence type="ECO:0000313" key="6">
    <source>
        <dbReference type="EMBL" id="EHL09730.1"/>
    </source>
</evidence>
<sequence length="143" mass="16114">MNIDGIENGIVLDHIKAGKSMLVYQYLGLQNLNSPVALIQNCSSGKMGKKDIVKIAENIDLDLNVLGYIDPGITVNYIRDGKRVDKANLSLPETLKNVLHCKNPRCITSTEQELPQVFKKIEGKKRQYRCIYCDTIAKNDEFE</sequence>
<dbReference type="Gene3D" id="2.30.30.20">
    <property type="entry name" value="Aspartate carbamoyltransferase regulatory subunit, C-terminal domain"/>
    <property type="match status" value="1"/>
</dbReference>
<reference evidence="6" key="1">
    <citation type="submission" date="2011-08" db="EMBL/GenBank/DDBJ databases">
        <authorList>
            <consortium name="The Broad Institute Genome Sequencing Platform"/>
            <person name="Earl A."/>
            <person name="Ward D."/>
            <person name="Feldgarden M."/>
            <person name="Gevers D."/>
            <person name="Sizova M."/>
            <person name="Hazen A."/>
            <person name="Epstein S."/>
            <person name="Young S.K."/>
            <person name="Zeng Q."/>
            <person name="Gargeya S."/>
            <person name="Fitzgerald M."/>
            <person name="Haas B."/>
            <person name="Abouelleil A."/>
            <person name="Alvarado L."/>
            <person name="Arachchi H.M."/>
            <person name="Berlin A."/>
            <person name="Brown A."/>
            <person name="Chapman S.B."/>
            <person name="Chen Z."/>
            <person name="Dunbar C."/>
            <person name="Freedman E."/>
            <person name="Gearin G."/>
            <person name="Gellesch M."/>
            <person name="Goldberg J."/>
            <person name="Griggs A."/>
            <person name="Gujja S."/>
            <person name="Heiman D."/>
            <person name="Howarth C."/>
            <person name="Larson L."/>
            <person name="Lui A."/>
            <person name="MacDonald P.J.P."/>
            <person name="Montmayeur A."/>
            <person name="Murphy C."/>
            <person name="Neiman D."/>
            <person name="Pearson M."/>
            <person name="Priest M."/>
            <person name="Roberts A."/>
            <person name="Saif S."/>
            <person name="Shea T."/>
            <person name="Shenoy N."/>
            <person name="Sisk P."/>
            <person name="Stolte C."/>
            <person name="Sykes S."/>
            <person name="Wortman J."/>
            <person name="Nusbaum C."/>
            <person name="Birren B."/>
        </authorList>
    </citation>
    <scope>NUCLEOTIDE SEQUENCE</scope>
    <source>
        <strain evidence="6">ACB1</strain>
    </source>
</reference>
<organism evidence="6 7">
    <name type="scientific">Oribacterium parvum ACB1</name>
    <dbReference type="NCBI Taxonomy" id="796943"/>
    <lineage>
        <taxon>Bacteria</taxon>
        <taxon>Bacillati</taxon>
        <taxon>Bacillota</taxon>
        <taxon>Clostridia</taxon>
        <taxon>Lachnospirales</taxon>
        <taxon>Lachnospiraceae</taxon>
        <taxon>Oribacterium</taxon>
    </lineage>
</organism>
<dbReference type="GO" id="GO:0009347">
    <property type="term" value="C:aspartate carbamoyltransferase complex"/>
    <property type="evidence" value="ECO:0007669"/>
    <property type="project" value="InterPro"/>
</dbReference>
<dbReference type="EMBL" id="AFZC02000002">
    <property type="protein sequence ID" value="EHL09730.1"/>
    <property type="molecule type" value="Genomic_DNA"/>
</dbReference>
<dbReference type="NCBIfam" id="NF002063">
    <property type="entry name" value="PRK00893.1-3"/>
    <property type="match status" value="1"/>
</dbReference>
<evidence type="ECO:0000256" key="2">
    <source>
        <dbReference type="ARBA" id="ARBA00022833"/>
    </source>
</evidence>
<dbReference type="RefSeq" id="WP_009535542.1">
    <property type="nucleotide sequence ID" value="NZ_KE148312.1"/>
</dbReference>
<proteinExistence type="predicted"/>
<dbReference type="HOGENOM" id="CLU_128576_0_0_9"/>
<dbReference type="Proteomes" id="UP000018461">
    <property type="component" value="Unassembled WGS sequence"/>
</dbReference>
<name>G9WQS0_9FIRM</name>
<dbReference type="GO" id="GO:0006207">
    <property type="term" value="P:'de novo' pyrimidine nucleobase biosynthetic process"/>
    <property type="evidence" value="ECO:0007669"/>
    <property type="project" value="InterPro"/>
</dbReference>
<dbReference type="PATRIC" id="fig|796943.3.peg.2175"/>
<reference evidence="6" key="2">
    <citation type="submission" date="2013-03" db="EMBL/GenBank/DDBJ databases">
        <title>The Genome Sequence of Oribacterium sp. ACB1.</title>
        <authorList>
            <consortium name="The Broad Institute Genomics Platform"/>
            <consortium name="The Broad Institute Genome Sequencing Center for Infectious Disease"/>
            <person name="Earl A."/>
            <person name="Ward D."/>
            <person name="Feldgarden M."/>
            <person name="Gevers D."/>
            <person name="Sizova M."/>
            <person name="Hazen A."/>
            <person name="Epstein S."/>
            <person name="Walker B."/>
            <person name="Young S."/>
            <person name="Zeng Q."/>
            <person name="Gargeya S."/>
            <person name="Fitzgerald M."/>
            <person name="Haas B."/>
            <person name="Abouelleil A."/>
            <person name="Allen A.W."/>
            <person name="Alvarado L."/>
            <person name="Arachchi H.M."/>
            <person name="Berlin A.M."/>
            <person name="Chapman S.B."/>
            <person name="Gainer-Dewar J."/>
            <person name="Goldberg J."/>
            <person name="Griggs A."/>
            <person name="Gujja S."/>
            <person name="Hansen M."/>
            <person name="Howarth C."/>
            <person name="Imamovic A."/>
            <person name="Ireland A."/>
            <person name="Larimer J."/>
            <person name="McCowan C."/>
            <person name="Murphy C."/>
            <person name="Pearson M."/>
            <person name="Poon T.W."/>
            <person name="Priest M."/>
            <person name="Roberts A."/>
            <person name="Saif S."/>
            <person name="Shea T."/>
            <person name="Sisk P."/>
            <person name="Sykes S."/>
            <person name="Wortman J."/>
            <person name="Nusbaum C."/>
            <person name="Birren B."/>
        </authorList>
    </citation>
    <scope>NUCLEOTIDE SEQUENCE [LARGE SCALE GENOMIC DNA]</scope>
    <source>
        <strain evidence="6">ACB1</strain>
    </source>
</reference>
<dbReference type="SUPFAM" id="SSF54893">
    <property type="entry name" value="Aspartate carbamoyltransferase, Regulatory-chain, N-terminal domain"/>
    <property type="match status" value="1"/>
</dbReference>
<accession>G9WQS0</accession>
<evidence type="ECO:0000256" key="3">
    <source>
        <dbReference type="ARBA" id="ARBA00022975"/>
    </source>
</evidence>
<dbReference type="InterPro" id="IPR020545">
    <property type="entry name" value="Asp_carbamoyltransf_reg_N"/>
</dbReference>
<dbReference type="PANTHER" id="PTHR35805:SF1">
    <property type="entry name" value="ASPARTATE CARBAMOYLTRANSFERASE REGULATORY CHAIN"/>
    <property type="match status" value="1"/>
</dbReference>
<comment type="caution">
    <text evidence="6">The sequence shown here is derived from an EMBL/GenBank/DDBJ whole genome shotgun (WGS) entry which is preliminary data.</text>
</comment>
<dbReference type="Gene3D" id="3.30.70.140">
    <property type="entry name" value="Aspartate carbamoyltransferase regulatory subunit, N-terminal domain"/>
    <property type="match status" value="1"/>
</dbReference>
<protein>
    <submittedName>
        <fullName evidence="6">Aspartate carbamoyltransferase, regulatory subunit</fullName>
    </submittedName>
</protein>
<evidence type="ECO:0000259" key="4">
    <source>
        <dbReference type="Pfam" id="PF01948"/>
    </source>
</evidence>
<feature type="domain" description="Aspartate carbamoyltransferase regulatory subunit N-terminal" evidence="4">
    <location>
        <begin position="1"/>
        <end position="89"/>
    </location>
</feature>
<dbReference type="GO" id="GO:0006221">
    <property type="term" value="P:pyrimidine nucleotide biosynthetic process"/>
    <property type="evidence" value="ECO:0007669"/>
    <property type="project" value="UniProtKB-KW"/>
</dbReference>
<dbReference type="Pfam" id="PF01948">
    <property type="entry name" value="PyrI"/>
    <property type="match status" value="1"/>
</dbReference>
<dbReference type="GO" id="GO:0046872">
    <property type="term" value="F:metal ion binding"/>
    <property type="evidence" value="ECO:0007669"/>
    <property type="project" value="UniProtKB-KW"/>
</dbReference>
<keyword evidence="2" id="KW-0862">Zinc</keyword>
<keyword evidence="1" id="KW-0479">Metal-binding</keyword>
<gene>
    <name evidence="6" type="ORF">HMPREF9625_01703</name>
</gene>
<dbReference type="SUPFAM" id="SSF57825">
    <property type="entry name" value="Aspartate carbamoyltransferase, Regulatory-chain, C-terminal domain"/>
    <property type="match status" value="1"/>
</dbReference>
<evidence type="ECO:0000313" key="7">
    <source>
        <dbReference type="Proteomes" id="UP000018461"/>
    </source>
</evidence>